<dbReference type="Pfam" id="PF13577">
    <property type="entry name" value="SnoaL_4"/>
    <property type="match status" value="1"/>
</dbReference>
<dbReference type="Gene3D" id="3.10.450.50">
    <property type="match status" value="1"/>
</dbReference>
<dbReference type="CDD" id="cd00531">
    <property type="entry name" value="NTF2_like"/>
    <property type="match status" value="1"/>
</dbReference>
<dbReference type="SUPFAM" id="SSF54427">
    <property type="entry name" value="NTF2-like"/>
    <property type="match status" value="1"/>
</dbReference>
<dbReference type="RefSeq" id="WP_154757855.1">
    <property type="nucleotide sequence ID" value="NZ_WMBA01000024.1"/>
</dbReference>
<sequence>MAGGKEAAADPSYVLEAKQAITEVLHKYCEAADQADPSLAAEVWHPDAVVNYEGTFEGTAKDFMEWVGARQRSNKAMVHYVMNAVVEVDGERATSRSYVFGYVHTADDRHNISSGRFSDVWVRFDGAWRIVERRHRRDVFLTLPVAPSS</sequence>
<proteinExistence type="predicted"/>
<keyword evidence="3" id="KW-1185">Reference proteome</keyword>
<dbReference type="AlphaFoldDB" id="A0A6N7Z500"/>
<comment type="caution">
    <text evidence="2">The sequence shown here is derived from an EMBL/GenBank/DDBJ whole genome shotgun (WGS) entry which is preliminary data.</text>
</comment>
<protein>
    <submittedName>
        <fullName evidence="2">DUF4440 domain-containing protein</fullName>
    </submittedName>
</protein>
<evidence type="ECO:0000313" key="3">
    <source>
        <dbReference type="Proteomes" id="UP000440096"/>
    </source>
</evidence>
<reference evidence="2 3" key="1">
    <citation type="submission" date="2019-11" db="EMBL/GenBank/DDBJ databases">
        <title>Draft genome of Amycolatopsis RM579.</title>
        <authorList>
            <person name="Duangmal K."/>
            <person name="Mingma R."/>
        </authorList>
    </citation>
    <scope>NUCLEOTIDE SEQUENCE [LARGE SCALE GENOMIC DNA]</scope>
    <source>
        <strain evidence="2 3">RM579</strain>
    </source>
</reference>
<organism evidence="2 3">
    <name type="scientific">Amycolatopsis pithecellobii</name>
    <dbReference type="NCBI Taxonomy" id="664692"/>
    <lineage>
        <taxon>Bacteria</taxon>
        <taxon>Bacillati</taxon>
        <taxon>Actinomycetota</taxon>
        <taxon>Actinomycetes</taxon>
        <taxon>Pseudonocardiales</taxon>
        <taxon>Pseudonocardiaceae</taxon>
        <taxon>Amycolatopsis</taxon>
    </lineage>
</organism>
<gene>
    <name evidence="2" type="ORF">GKO32_16990</name>
</gene>
<accession>A0A6N7Z500</accession>
<dbReference type="OrthoDB" id="1492465at2"/>
<name>A0A6N7Z500_9PSEU</name>
<dbReference type="Proteomes" id="UP000440096">
    <property type="component" value="Unassembled WGS sequence"/>
</dbReference>
<evidence type="ECO:0000259" key="1">
    <source>
        <dbReference type="Pfam" id="PF13577"/>
    </source>
</evidence>
<dbReference type="InterPro" id="IPR037401">
    <property type="entry name" value="SnoaL-like"/>
</dbReference>
<feature type="domain" description="SnoaL-like" evidence="1">
    <location>
        <begin position="15"/>
        <end position="134"/>
    </location>
</feature>
<evidence type="ECO:0000313" key="2">
    <source>
        <dbReference type="EMBL" id="MTD55661.1"/>
    </source>
</evidence>
<dbReference type="EMBL" id="WMBA01000024">
    <property type="protein sequence ID" value="MTD55661.1"/>
    <property type="molecule type" value="Genomic_DNA"/>
</dbReference>
<dbReference type="InterPro" id="IPR032710">
    <property type="entry name" value="NTF2-like_dom_sf"/>
</dbReference>